<sequence length="80" mass="8753">MVATLRMLQSEAREHIRTASKLPDWSEDWAKKTRDVLEASQRSALLPVFNLTGTVLHTNLGRALQAEAAIDASAKPCAPP</sequence>
<evidence type="ECO:0000256" key="2">
    <source>
        <dbReference type="ARBA" id="ARBA00022898"/>
    </source>
</evidence>
<name>A0A2X2TDY8_9ENTR</name>
<dbReference type="Gene3D" id="3.90.1150.110">
    <property type="match status" value="1"/>
</dbReference>
<organism evidence="3 4">
    <name type="scientific">Cedecea neteri</name>
    <dbReference type="NCBI Taxonomy" id="158822"/>
    <lineage>
        <taxon>Bacteria</taxon>
        <taxon>Pseudomonadati</taxon>
        <taxon>Pseudomonadota</taxon>
        <taxon>Gammaproteobacteria</taxon>
        <taxon>Enterobacterales</taxon>
        <taxon>Enterobacteriaceae</taxon>
        <taxon>Cedecea</taxon>
    </lineage>
</organism>
<dbReference type="EMBL" id="UAVU01000003">
    <property type="protein sequence ID" value="SQA98833.1"/>
    <property type="molecule type" value="Genomic_DNA"/>
</dbReference>
<dbReference type="AlphaFoldDB" id="A0A2X2TDY8"/>
<comment type="cofactor">
    <cofactor evidence="1">
        <name>pyridoxal 5'-phosphate</name>
        <dbReference type="ChEBI" id="CHEBI:597326"/>
    </cofactor>
</comment>
<dbReference type="GO" id="GO:0004125">
    <property type="term" value="F:L-seryl-tRNA(Sec) selenium transferase activity"/>
    <property type="evidence" value="ECO:0007669"/>
    <property type="project" value="UniProtKB-EC"/>
</dbReference>
<dbReference type="Pfam" id="PF03841">
    <property type="entry name" value="SelA"/>
    <property type="match status" value="1"/>
</dbReference>
<dbReference type="PANTHER" id="PTHR32328">
    <property type="entry name" value="L-SERYL-TRNA(SEC) SELENIUM TRANSFERASE"/>
    <property type="match status" value="1"/>
</dbReference>
<proteinExistence type="predicted"/>
<protein>
    <submittedName>
        <fullName evidence="3">L-seryl-tRNA(Sec) selenium transferase</fullName>
        <ecNumber evidence="3">2.9.1.1</ecNumber>
    </submittedName>
</protein>
<keyword evidence="2" id="KW-0663">Pyridoxal phosphate</keyword>
<dbReference type="PANTHER" id="PTHR32328:SF0">
    <property type="entry name" value="L-SERYL-TRNA(SEC) SELENIUM TRANSFERASE"/>
    <property type="match status" value="1"/>
</dbReference>
<dbReference type="EC" id="2.9.1.1" evidence="3"/>
<reference evidence="3 4" key="1">
    <citation type="submission" date="2018-06" db="EMBL/GenBank/DDBJ databases">
        <authorList>
            <consortium name="Pathogen Informatics"/>
            <person name="Doyle S."/>
        </authorList>
    </citation>
    <scope>NUCLEOTIDE SEQUENCE [LARGE SCALE GENOMIC DNA]</scope>
    <source>
        <strain evidence="3 4">NCTC12120</strain>
    </source>
</reference>
<accession>A0A2X2TDY8</accession>
<evidence type="ECO:0000256" key="1">
    <source>
        <dbReference type="ARBA" id="ARBA00001933"/>
    </source>
</evidence>
<dbReference type="InterPro" id="IPR018319">
    <property type="entry name" value="SelA-like"/>
</dbReference>
<evidence type="ECO:0000313" key="3">
    <source>
        <dbReference type="EMBL" id="SQA98833.1"/>
    </source>
</evidence>
<gene>
    <name evidence="3" type="primary">selA_5</name>
    <name evidence="3" type="ORF">NCTC12120_02732</name>
</gene>
<keyword evidence="3" id="KW-0808">Transferase</keyword>
<evidence type="ECO:0000313" key="4">
    <source>
        <dbReference type="Proteomes" id="UP000251197"/>
    </source>
</evidence>
<dbReference type="Proteomes" id="UP000251197">
    <property type="component" value="Unassembled WGS sequence"/>
</dbReference>